<comment type="caution">
    <text evidence="2">The sequence shown here is derived from an EMBL/GenBank/DDBJ whole genome shotgun (WGS) entry which is preliminary data.</text>
</comment>
<dbReference type="EMBL" id="CAIJEO010000008">
    <property type="protein sequence ID" value="CAD0098130.1"/>
    <property type="molecule type" value="Genomic_DNA"/>
</dbReference>
<dbReference type="SMART" id="SM00225">
    <property type="entry name" value="BTB"/>
    <property type="match status" value="1"/>
</dbReference>
<proteinExistence type="predicted"/>
<gene>
    <name evidence="2" type="ORF">AWRI4233_LOCUS6954</name>
</gene>
<dbReference type="Pfam" id="PF00651">
    <property type="entry name" value="BTB"/>
    <property type="match status" value="1"/>
</dbReference>
<evidence type="ECO:0000313" key="3">
    <source>
        <dbReference type="Proteomes" id="UP000714618"/>
    </source>
</evidence>
<dbReference type="PANTHER" id="PTHR24413">
    <property type="entry name" value="SPECKLE-TYPE POZ PROTEIN"/>
    <property type="match status" value="1"/>
</dbReference>
<name>A0A9N8K7T5_9PEZI</name>
<sequence>MAATEDQNALARFYNNKQFSDVIVKYGENELYAHKVILAERSAYFARAFLGQFAVASSSTIDLGDEDDPEMIREMIRSMYVRDDALRYSVMHQDERSLASLVDMFILADKYDLPQLRRKLSYTFEAKLDDHYSSHEDEFIRTIIARVCGPAAIQFADKALQRSVSKHCKMHYADLLQHSRFVDQYTEGTLFNSEFALAFNLHIDCIALGSQDEPNLIETMIHKLYDLQYNPDPEDWITFSADMYLVAKKYGLDKIAKVTWRTSDLQSATT</sequence>
<reference evidence="2" key="1">
    <citation type="submission" date="2020-06" db="EMBL/GenBank/DDBJ databases">
        <authorList>
            <person name="Onetto C."/>
        </authorList>
    </citation>
    <scope>NUCLEOTIDE SEQUENCE</scope>
</reference>
<keyword evidence="3" id="KW-1185">Reference proteome</keyword>
<evidence type="ECO:0000313" key="2">
    <source>
        <dbReference type="EMBL" id="CAD0098130.1"/>
    </source>
</evidence>
<dbReference type="InterPro" id="IPR000210">
    <property type="entry name" value="BTB/POZ_dom"/>
</dbReference>
<organism evidence="2 3">
    <name type="scientific">Aureobasidium mustum</name>
    <dbReference type="NCBI Taxonomy" id="2773714"/>
    <lineage>
        <taxon>Eukaryota</taxon>
        <taxon>Fungi</taxon>
        <taxon>Dikarya</taxon>
        <taxon>Ascomycota</taxon>
        <taxon>Pezizomycotina</taxon>
        <taxon>Dothideomycetes</taxon>
        <taxon>Dothideomycetidae</taxon>
        <taxon>Dothideales</taxon>
        <taxon>Saccotheciaceae</taxon>
        <taxon>Aureobasidium</taxon>
    </lineage>
</organism>
<dbReference type="AlphaFoldDB" id="A0A9N8K7T5"/>
<protein>
    <recommendedName>
        <fullName evidence="1">BTB domain-containing protein</fullName>
    </recommendedName>
</protein>
<dbReference type="SUPFAM" id="SSF54695">
    <property type="entry name" value="POZ domain"/>
    <property type="match status" value="1"/>
</dbReference>
<feature type="domain" description="BTB" evidence="1">
    <location>
        <begin position="20"/>
        <end position="88"/>
    </location>
</feature>
<dbReference type="PROSITE" id="PS50097">
    <property type="entry name" value="BTB"/>
    <property type="match status" value="1"/>
</dbReference>
<dbReference type="Proteomes" id="UP000714618">
    <property type="component" value="Unassembled WGS sequence"/>
</dbReference>
<dbReference type="InterPro" id="IPR011333">
    <property type="entry name" value="SKP1/BTB/POZ_sf"/>
</dbReference>
<accession>A0A9N8K7T5</accession>
<dbReference type="Gene3D" id="3.30.710.10">
    <property type="entry name" value="Potassium Channel Kv1.1, Chain A"/>
    <property type="match status" value="1"/>
</dbReference>
<dbReference type="OrthoDB" id="6359816at2759"/>
<evidence type="ECO:0000259" key="1">
    <source>
        <dbReference type="PROSITE" id="PS50097"/>
    </source>
</evidence>